<evidence type="ECO:0000313" key="2">
    <source>
        <dbReference type="Proteomes" id="UP000024635"/>
    </source>
</evidence>
<dbReference type="EMBL" id="JARK01001404">
    <property type="protein sequence ID" value="EYC08032.1"/>
    <property type="molecule type" value="Genomic_DNA"/>
</dbReference>
<accession>A0A016TZQ8</accession>
<dbReference type="AlphaFoldDB" id="A0A016TZQ8"/>
<gene>
    <name evidence="1" type="primary">Acey_s0068.g260</name>
    <name evidence="1" type="ORF">Y032_0068g260</name>
</gene>
<proteinExistence type="predicted"/>
<dbReference type="OrthoDB" id="5887187at2759"/>
<comment type="caution">
    <text evidence="1">The sequence shown here is derived from an EMBL/GenBank/DDBJ whole genome shotgun (WGS) entry which is preliminary data.</text>
</comment>
<sequence>MSERSQIANLAELEAFSLEEPNQRDELVSRKMRLHKLMSAVQEIAEQNVAQMSLSLKAIQDRLEMLRNLPSLLERKVDGGTCSQSGTGEEVADFARAYIDSECGEIDTELGKLRKVEEQLNKTVTPVIEALPSTVNEVLAQVSSLVVPGPSTARPVEPAITYALSDDDVRRNMECQAGSNSIADVHGEFQRGKIGSQVPTRVVSSPSSSQCGFDNLGSQLYFGHMFAAMALPEVETFSDPHGRGFNEFVMRFSMKYGNLGLRNNMLVHLLFSKLDGYPKAVAEALPKHVREGSLQDIVEALSSNLKQNESATQMKAYMQLKNLRMTKDVTRYCLELESLTRRAYPDASEEELSRTRAGELVSQLTEWPEYLQLFTTMELAPKHSAFEMVKAMAQRCERSKDIAASMREASGEEVQRHLHLR</sequence>
<dbReference type="Proteomes" id="UP000024635">
    <property type="component" value="Unassembled WGS sequence"/>
</dbReference>
<name>A0A016TZQ8_9BILA</name>
<organism evidence="1 2">
    <name type="scientific">Ancylostoma ceylanicum</name>
    <dbReference type="NCBI Taxonomy" id="53326"/>
    <lineage>
        <taxon>Eukaryota</taxon>
        <taxon>Metazoa</taxon>
        <taxon>Ecdysozoa</taxon>
        <taxon>Nematoda</taxon>
        <taxon>Chromadorea</taxon>
        <taxon>Rhabditida</taxon>
        <taxon>Rhabditina</taxon>
        <taxon>Rhabditomorpha</taxon>
        <taxon>Strongyloidea</taxon>
        <taxon>Ancylostomatidae</taxon>
        <taxon>Ancylostomatinae</taxon>
        <taxon>Ancylostoma</taxon>
    </lineage>
</organism>
<keyword evidence="2" id="KW-1185">Reference proteome</keyword>
<evidence type="ECO:0000313" key="1">
    <source>
        <dbReference type="EMBL" id="EYC08032.1"/>
    </source>
</evidence>
<reference evidence="2" key="1">
    <citation type="journal article" date="2015" name="Nat. Genet.">
        <title>The genome and transcriptome of the zoonotic hookworm Ancylostoma ceylanicum identify infection-specific gene families.</title>
        <authorList>
            <person name="Schwarz E.M."/>
            <person name="Hu Y."/>
            <person name="Antoshechkin I."/>
            <person name="Miller M.M."/>
            <person name="Sternberg P.W."/>
            <person name="Aroian R.V."/>
        </authorList>
    </citation>
    <scope>NUCLEOTIDE SEQUENCE</scope>
    <source>
        <strain evidence="2">HY135</strain>
    </source>
</reference>
<protein>
    <submittedName>
        <fullName evidence="1">Uncharacterized protein</fullName>
    </submittedName>
</protein>